<dbReference type="InterPro" id="IPR011701">
    <property type="entry name" value="MFS"/>
</dbReference>
<dbReference type="CDD" id="cd06173">
    <property type="entry name" value="MFS_MefA_like"/>
    <property type="match status" value="1"/>
</dbReference>
<dbReference type="InterPro" id="IPR036259">
    <property type="entry name" value="MFS_trans_sf"/>
</dbReference>
<dbReference type="SUPFAM" id="SSF103473">
    <property type="entry name" value="MFS general substrate transporter"/>
    <property type="match status" value="1"/>
</dbReference>
<evidence type="ECO:0000313" key="10">
    <source>
        <dbReference type="Proteomes" id="UP000254808"/>
    </source>
</evidence>
<feature type="transmembrane region" description="Helical" evidence="7">
    <location>
        <begin position="232"/>
        <end position="252"/>
    </location>
</feature>
<protein>
    <submittedName>
        <fullName evidence="9">Major Facilitator Superfamily protein</fullName>
    </submittedName>
</protein>
<organism evidence="9 10">
    <name type="scientific">Cyclonatronum proteinivorum</name>
    <dbReference type="NCBI Taxonomy" id="1457365"/>
    <lineage>
        <taxon>Bacteria</taxon>
        <taxon>Pseudomonadati</taxon>
        <taxon>Balneolota</taxon>
        <taxon>Balneolia</taxon>
        <taxon>Balneolales</taxon>
        <taxon>Cyclonatronaceae</taxon>
        <taxon>Cyclonatronum</taxon>
    </lineage>
</organism>
<keyword evidence="2" id="KW-0813">Transport</keyword>
<name>A0A345UGE3_9BACT</name>
<dbReference type="PROSITE" id="PS50850">
    <property type="entry name" value="MFS"/>
    <property type="match status" value="1"/>
</dbReference>
<evidence type="ECO:0000256" key="1">
    <source>
        <dbReference type="ARBA" id="ARBA00004651"/>
    </source>
</evidence>
<evidence type="ECO:0000256" key="3">
    <source>
        <dbReference type="ARBA" id="ARBA00022475"/>
    </source>
</evidence>
<feature type="transmembrane region" description="Helical" evidence="7">
    <location>
        <begin position="107"/>
        <end position="126"/>
    </location>
</feature>
<reference evidence="9 10" key="1">
    <citation type="submission" date="2018-03" db="EMBL/GenBank/DDBJ databases">
        <title>Phenotypic and genomic properties of Cyclonatronum proteinivorum gen. nov., sp. nov., a haloalkaliphilic bacteroidete from soda lakes possessing Na+-translocating rhodopsin.</title>
        <authorList>
            <person name="Toshchakov S.V."/>
            <person name="Korzhenkov A."/>
            <person name="Samarov N.I."/>
            <person name="Kublanov I.V."/>
            <person name="Muntyan M.S."/>
            <person name="Sorokin D.Y."/>
        </authorList>
    </citation>
    <scope>NUCLEOTIDE SEQUENCE [LARGE SCALE GENOMIC DNA]</scope>
    <source>
        <strain evidence="9 10">Omega</strain>
    </source>
</reference>
<evidence type="ECO:0000313" key="9">
    <source>
        <dbReference type="EMBL" id="AXI99544.1"/>
    </source>
</evidence>
<evidence type="ECO:0000256" key="6">
    <source>
        <dbReference type="ARBA" id="ARBA00023136"/>
    </source>
</evidence>
<keyword evidence="3" id="KW-1003">Cell membrane</keyword>
<dbReference type="GO" id="GO:0005886">
    <property type="term" value="C:plasma membrane"/>
    <property type="evidence" value="ECO:0007669"/>
    <property type="project" value="UniProtKB-SubCell"/>
</dbReference>
<dbReference type="RefSeq" id="WP_114982805.1">
    <property type="nucleotide sequence ID" value="NZ_CP027806.1"/>
</dbReference>
<evidence type="ECO:0000259" key="8">
    <source>
        <dbReference type="PROSITE" id="PS50850"/>
    </source>
</evidence>
<feature type="transmembrane region" description="Helical" evidence="7">
    <location>
        <begin position="353"/>
        <end position="375"/>
    </location>
</feature>
<keyword evidence="6 7" id="KW-0472">Membrane</keyword>
<dbReference type="GO" id="GO:0022857">
    <property type="term" value="F:transmembrane transporter activity"/>
    <property type="evidence" value="ECO:0007669"/>
    <property type="project" value="InterPro"/>
</dbReference>
<evidence type="ECO:0000256" key="4">
    <source>
        <dbReference type="ARBA" id="ARBA00022692"/>
    </source>
</evidence>
<dbReference type="AlphaFoldDB" id="A0A345UGE3"/>
<keyword evidence="4 7" id="KW-0812">Transmembrane</keyword>
<feature type="transmembrane region" description="Helical" evidence="7">
    <location>
        <begin position="177"/>
        <end position="196"/>
    </location>
</feature>
<dbReference type="PANTHER" id="PTHR43266">
    <property type="entry name" value="MACROLIDE-EFFLUX PROTEIN"/>
    <property type="match status" value="1"/>
</dbReference>
<keyword evidence="10" id="KW-1185">Reference proteome</keyword>
<evidence type="ECO:0000256" key="2">
    <source>
        <dbReference type="ARBA" id="ARBA00022448"/>
    </source>
</evidence>
<dbReference type="InterPro" id="IPR020846">
    <property type="entry name" value="MFS_dom"/>
</dbReference>
<feature type="transmembrane region" description="Helical" evidence="7">
    <location>
        <begin position="258"/>
        <end position="280"/>
    </location>
</feature>
<feature type="transmembrane region" description="Helical" evidence="7">
    <location>
        <begin position="21"/>
        <end position="44"/>
    </location>
</feature>
<feature type="transmembrane region" description="Helical" evidence="7">
    <location>
        <begin position="56"/>
        <end position="76"/>
    </location>
</feature>
<keyword evidence="5 7" id="KW-1133">Transmembrane helix</keyword>
<evidence type="ECO:0000256" key="7">
    <source>
        <dbReference type="SAM" id="Phobius"/>
    </source>
</evidence>
<comment type="subcellular location">
    <subcellularLocation>
        <location evidence="1">Cell membrane</location>
        <topology evidence="1">Multi-pass membrane protein</topology>
    </subcellularLocation>
</comment>
<gene>
    <name evidence="9" type="ORF">CYPRO_0257</name>
</gene>
<evidence type="ECO:0000256" key="5">
    <source>
        <dbReference type="ARBA" id="ARBA00022989"/>
    </source>
</evidence>
<feature type="transmembrane region" description="Helical" evidence="7">
    <location>
        <begin position="381"/>
        <end position="403"/>
    </location>
</feature>
<sequence length="414" mass="45906">MQSFSENPYYRLVRTNANFRRVWFSQIVSNLGDWFGVLAVYALIIEFSASELLLGLIIVIKMMSFAVFSPFAGYIADRFDRRMLMIVCDFGRGFAVLSFLFVREPEMLWLIYVMTAVQMMFAAVFEPAKQSSIPNITSPEELVRANILSNMSWSIIFTSGMGLGGLATAAFGTDAVFVMNGVGYILSTIFIFRATIPHVRDAETLETLKNPVKGIMDGYRYLWRTGPVYRPAMAKGAMTVFMGGLVYMLILISDQVLLMGSAGLGLLYAARGAGTAVGPVLHRKFMLNDRRWVAGMGAMMMTAGFFYFGVGLTTSLWMMMGLVFLSHVASGANWVSSTVLLQQRTPDTYRGRVFSSEFLLFTVSQSLSTLAVSLLLEFGIITLQTAILTFSTGLMLTGTLWLFTVAKREKAEMG</sequence>
<proteinExistence type="predicted"/>
<feature type="transmembrane region" description="Helical" evidence="7">
    <location>
        <begin position="316"/>
        <end position="341"/>
    </location>
</feature>
<dbReference type="Gene3D" id="1.20.1250.20">
    <property type="entry name" value="MFS general substrate transporter like domains"/>
    <property type="match status" value="1"/>
</dbReference>
<dbReference type="Proteomes" id="UP000254808">
    <property type="component" value="Chromosome"/>
</dbReference>
<dbReference type="KEGG" id="cprv:CYPRO_0257"/>
<accession>A0A345UGE3</accession>
<dbReference type="EMBL" id="CP027806">
    <property type="protein sequence ID" value="AXI99544.1"/>
    <property type="molecule type" value="Genomic_DNA"/>
</dbReference>
<dbReference type="Pfam" id="PF07690">
    <property type="entry name" value="MFS_1"/>
    <property type="match status" value="1"/>
</dbReference>
<feature type="transmembrane region" description="Helical" evidence="7">
    <location>
        <begin position="292"/>
        <end position="310"/>
    </location>
</feature>
<dbReference type="OrthoDB" id="9775268at2"/>
<feature type="domain" description="Major facilitator superfamily (MFS) profile" evidence="8">
    <location>
        <begin position="1"/>
        <end position="410"/>
    </location>
</feature>
<dbReference type="PANTHER" id="PTHR43266:SF2">
    <property type="entry name" value="MAJOR FACILITATOR SUPERFAMILY (MFS) PROFILE DOMAIN-CONTAINING PROTEIN"/>
    <property type="match status" value="1"/>
</dbReference>